<sequence length="570" mass="63211">MATWLALKGIPNHKMSGDMKILKIGGMRQLSANNYPDRHGYSVEESKLSQEYLRDASTEEYDLPSVHPKLPMQHVYLSDDDDNISADRDEKIYCNPESATSVNQLYKKKKQNARTFQDMCEPPASSASDIPAHYKTFSQGDASASTVPTVQLTGARRMNKMCLLTETIQVIQTSYSSKPKYHKASSAKLIECPSRSYAYLVTRSCFNTAYTPVAYLERPSVLNGTSFDSGSKRPCFTIDIQSRTLKDNSHVFQTNDASRIDNQVNKVTFAPLVVSTLFILLTSLLAHCARRLVQKTVKEPFIKLLLEEAIAAAELCGCCFELIIVADNFGVGTYAIFLFALTIWWSLNWGDATACPYTHIEDVIEGKGDIRKALLKTWAELTGGLLVFKYVQMYWALEISETHKDKAFEDCKADLQVPVLYGAVVEGVATCMCRLASKTLGDLNPRFATAIDSFIGTSLVVAGVLNRHTVFVYRYQDTSANADLSVSIFCKVHLGKAFDYSGGYFNPVLATSLKAGCEGHTMLEHAMVYWIGACAGSVLSVYMYKLPAVQRFIKGPSEANGDSIWADKED</sequence>
<dbReference type="PANTHER" id="PTHR21191:SF16">
    <property type="entry name" value="AQUAPORIN"/>
    <property type="match status" value="1"/>
</dbReference>
<dbReference type="AlphaFoldDB" id="A0ABD0SNT5"/>
<evidence type="ECO:0000313" key="6">
    <source>
        <dbReference type="EMBL" id="KAL0821505.1"/>
    </source>
</evidence>
<keyword evidence="3 5" id="KW-1133">Transmembrane helix</keyword>
<comment type="caution">
    <text evidence="6">The sequence shown here is derived from an EMBL/GenBank/DDBJ whole genome shotgun (WGS) entry which is preliminary data.</text>
</comment>
<keyword evidence="2 5" id="KW-0812">Transmembrane</keyword>
<dbReference type="Proteomes" id="UP001549921">
    <property type="component" value="Unassembled WGS sequence"/>
</dbReference>
<dbReference type="SUPFAM" id="SSF81338">
    <property type="entry name" value="Aquaporin-like"/>
    <property type="match status" value="1"/>
</dbReference>
<evidence type="ECO:0000256" key="4">
    <source>
        <dbReference type="ARBA" id="ARBA00023136"/>
    </source>
</evidence>
<feature type="transmembrane region" description="Helical" evidence="5">
    <location>
        <begin position="269"/>
        <end position="289"/>
    </location>
</feature>
<evidence type="ECO:0000256" key="2">
    <source>
        <dbReference type="ARBA" id="ARBA00022692"/>
    </source>
</evidence>
<keyword evidence="4 5" id="KW-0472">Membrane</keyword>
<comment type="subcellular location">
    <subcellularLocation>
        <location evidence="1">Membrane</location>
        <topology evidence="1">Multi-pass membrane protein</topology>
    </subcellularLocation>
</comment>
<dbReference type="InterPro" id="IPR051883">
    <property type="entry name" value="AQP11/12_channel"/>
</dbReference>
<reference evidence="6 7" key="1">
    <citation type="submission" date="2024-06" db="EMBL/GenBank/DDBJ databases">
        <title>A chromosome-level genome assembly of beet webworm, Loxostege sticticalis.</title>
        <authorList>
            <person name="Zhang Y."/>
        </authorList>
    </citation>
    <scope>NUCLEOTIDE SEQUENCE [LARGE SCALE GENOMIC DNA]</scope>
    <source>
        <strain evidence="6">AQ028</strain>
        <tissue evidence="6">Male pupae</tissue>
    </source>
</reference>
<evidence type="ECO:0000256" key="5">
    <source>
        <dbReference type="SAM" id="Phobius"/>
    </source>
</evidence>
<organism evidence="6 7">
    <name type="scientific">Loxostege sticticalis</name>
    <name type="common">Beet webworm moth</name>
    <dbReference type="NCBI Taxonomy" id="481309"/>
    <lineage>
        <taxon>Eukaryota</taxon>
        <taxon>Metazoa</taxon>
        <taxon>Ecdysozoa</taxon>
        <taxon>Arthropoda</taxon>
        <taxon>Hexapoda</taxon>
        <taxon>Insecta</taxon>
        <taxon>Pterygota</taxon>
        <taxon>Neoptera</taxon>
        <taxon>Endopterygota</taxon>
        <taxon>Lepidoptera</taxon>
        <taxon>Glossata</taxon>
        <taxon>Ditrysia</taxon>
        <taxon>Pyraloidea</taxon>
        <taxon>Crambidae</taxon>
        <taxon>Pyraustinae</taxon>
        <taxon>Loxostege</taxon>
    </lineage>
</organism>
<proteinExistence type="predicted"/>
<evidence type="ECO:0000256" key="3">
    <source>
        <dbReference type="ARBA" id="ARBA00022989"/>
    </source>
</evidence>
<dbReference type="InterPro" id="IPR023271">
    <property type="entry name" value="Aquaporin-like"/>
</dbReference>
<accession>A0ABD0SNT5</accession>
<dbReference type="GO" id="GO:0016020">
    <property type="term" value="C:membrane"/>
    <property type="evidence" value="ECO:0007669"/>
    <property type="project" value="UniProtKB-SubCell"/>
</dbReference>
<evidence type="ECO:0000256" key="1">
    <source>
        <dbReference type="ARBA" id="ARBA00004141"/>
    </source>
</evidence>
<dbReference type="PANTHER" id="PTHR21191">
    <property type="entry name" value="AQUAPORIN"/>
    <property type="match status" value="1"/>
</dbReference>
<protein>
    <recommendedName>
        <fullName evidence="8">Aquaporin</fullName>
    </recommendedName>
</protein>
<dbReference type="EMBL" id="JBEDNZ010000017">
    <property type="protein sequence ID" value="KAL0821505.1"/>
    <property type="molecule type" value="Genomic_DNA"/>
</dbReference>
<dbReference type="Gene3D" id="1.20.1080.10">
    <property type="entry name" value="Glycerol uptake facilitator protein"/>
    <property type="match status" value="1"/>
</dbReference>
<evidence type="ECO:0008006" key="8">
    <source>
        <dbReference type="Google" id="ProtNLM"/>
    </source>
</evidence>
<feature type="transmembrane region" description="Helical" evidence="5">
    <location>
        <begin position="329"/>
        <end position="347"/>
    </location>
</feature>
<gene>
    <name evidence="6" type="ORF">ABMA28_004969</name>
</gene>
<evidence type="ECO:0000313" key="7">
    <source>
        <dbReference type="Proteomes" id="UP001549921"/>
    </source>
</evidence>
<name>A0ABD0SNT5_LOXSC</name>